<dbReference type="PRINTS" id="PR01021">
    <property type="entry name" value="OMPADOMAIN"/>
</dbReference>
<dbReference type="AlphaFoldDB" id="A0A2G6E9R4"/>
<dbReference type="PANTHER" id="PTHR30329">
    <property type="entry name" value="STATOR ELEMENT OF FLAGELLAR MOTOR COMPLEX"/>
    <property type="match status" value="1"/>
</dbReference>
<keyword evidence="2 4" id="KW-0472">Membrane</keyword>
<evidence type="ECO:0000256" key="1">
    <source>
        <dbReference type="ARBA" id="ARBA00004442"/>
    </source>
</evidence>
<organism evidence="7 8">
    <name type="scientific">candidate division KSB3 bacterium</name>
    <dbReference type="NCBI Taxonomy" id="2044937"/>
    <lineage>
        <taxon>Bacteria</taxon>
        <taxon>candidate division KSB3</taxon>
    </lineage>
</organism>
<dbReference type="InterPro" id="IPR050330">
    <property type="entry name" value="Bact_OuterMem_StrucFunc"/>
</dbReference>
<keyword evidence="5" id="KW-0732">Signal</keyword>
<sequence>MRKISGILMIFAFVGLMVAAAGAQETLPRLKEEQWLSDTPTKFGPAGLYSLFSPTTYDKGRFGVGLYMDYSRFCLPGDPRFPQLMELTVGGAYGLSDRLELFASAPMNFLKIPTASTSSRAANDLAVQDDVSESGFGDLALGMRYQLSDWFTPYVQVFLPTGSDPEKGIGADNTRIRVGASMGTAVGSARFYGQAAYQIATDYDQDRRDFSEVNAAYRRPRYERFGTNPLFREYGSTVFYGAGLALPIVDNVFELFGEANFYHSFEDKDYIPMFEDGKELDVVQDGGMFMAGARAGFGNGIALTVAGGSRIFAEEPMYESPHYRYTAGLTYSPVREVEVEVPVGPSVDLDAPVALPNAGSEIPRPPKEAPSAAAGFDCRQALVMAHFDFDKSTLTPEAIAALKRIGKYMRLCTDTVLEVQGHTDWIGTENYNMGLGNRRARAAVYYLVYDEGIDPARIVSSRKLARGIIAGETYGESVPIASNETDAGRAQNRRAQFVKVVADNRLIGLR</sequence>
<proteinExistence type="predicted"/>
<feature type="chain" id="PRO_5014810555" description="OmpA-like domain-containing protein" evidence="5">
    <location>
        <begin position="24"/>
        <end position="510"/>
    </location>
</feature>
<gene>
    <name evidence="7" type="ORF">CSB45_02130</name>
</gene>
<protein>
    <recommendedName>
        <fullName evidence="6">OmpA-like domain-containing protein</fullName>
    </recommendedName>
</protein>
<dbReference type="InterPro" id="IPR036737">
    <property type="entry name" value="OmpA-like_sf"/>
</dbReference>
<evidence type="ECO:0000259" key="6">
    <source>
        <dbReference type="PROSITE" id="PS51123"/>
    </source>
</evidence>
<dbReference type="InterPro" id="IPR006665">
    <property type="entry name" value="OmpA-like"/>
</dbReference>
<evidence type="ECO:0000256" key="4">
    <source>
        <dbReference type="PROSITE-ProRule" id="PRU00473"/>
    </source>
</evidence>
<dbReference type="InterPro" id="IPR006664">
    <property type="entry name" value="OMP_bac"/>
</dbReference>
<name>A0A2G6E9R4_9BACT</name>
<accession>A0A2G6E9R4</accession>
<dbReference type="EMBL" id="PDPS01000021">
    <property type="protein sequence ID" value="PID58819.1"/>
    <property type="molecule type" value="Genomic_DNA"/>
</dbReference>
<dbReference type="Pfam" id="PF00691">
    <property type="entry name" value="OmpA"/>
    <property type="match status" value="1"/>
</dbReference>
<evidence type="ECO:0000256" key="2">
    <source>
        <dbReference type="ARBA" id="ARBA00023136"/>
    </source>
</evidence>
<dbReference type="Proteomes" id="UP000229740">
    <property type="component" value="Unassembled WGS sequence"/>
</dbReference>
<dbReference type="PROSITE" id="PS51123">
    <property type="entry name" value="OMPA_2"/>
    <property type="match status" value="1"/>
</dbReference>
<feature type="signal peptide" evidence="5">
    <location>
        <begin position="1"/>
        <end position="23"/>
    </location>
</feature>
<feature type="domain" description="OmpA-like" evidence="6">
    <location>
        <begin position="374"/>
        <end position="503"/>
    </location>
</feature>
<dbReference type="GO" id="GO:0009279">
    <property type="term" value="C:cell outer membrane"/>
    <property type="evidence" value="ECO:0007669"/>
    <property type="project" value="UniProtKB-SubCell"/>
</dbReference>
<evidence type="ECO:0000256" key="3">
    <source>
        <dbReference type="ARBA" id="ARBA00023237"/>
    </source>
</evidence>
<evidence type="ECO:0000313" key="7">
    <source>
        <dbReference type="EMBL" id="PID58819.1"/>
    </source>
</evidence>
<dbReference type="CDD" id="cd07185">
    <property type="entry name" value="OmpA_C-like"/>
    <property type="match status" value="1"/>
</dbReference>
<reference evidence="7 8" key="1">
    <citation type="submission" date="2017-10" db="EMBL/GenBank/DDBJ databases">
        <title>Novel microbial diversity and functional potential in the marine mammal oral microbiome.</title>
        <authorList>
            <person name="Dudek N.K."/>
            <person name="Sun C.L."/>
            <person name="Burstein D."/>
            <person name="Kantor R.S."/>
            <person name="Aliaga Goltsman D.S."/>
            <person name="Bik E.M."/>
            <person name="Thomas B.C."/>
            <person name="Banfield J.F."/>
            <person name="Relman D.A."/>
        </authorList>
    </citation>
    <scope>NUCLEOTIDE SEQUENCE [LARGE SCALE GENOMIC DNA]</scope>
    <source>
        <strain evidence="7">DOLZORAL124_49_17</strain>
    </source>
</reference>
<dbReference type="PANTHER" id="PTHR30329:SF21">
    <property type="entry name" value="LIPOPROTEIN YIAD-RELATED"/>
    <property type="match status" value="1"/>
</dbReference>
<evidence type="ECO:0000313" key="8">
    <source>
        <dbReference type="Proteomes" id="UP000229740"/>
    </source>
</evidence>
<dbReference type="SUPFAM" id="SSF103088">
    <property type="entry name" value="OmpA-like"/>
    <property type="match status" value="1"/>
</dbReference>
<comment type="subcellular location">
    <subcellularLocation>
        <location evidence="1">Cell outer membrane</location>
    </subcellularLocation>
</comment>
<comment type="caution">
    <text evidence="7">The sequence shown here is derived from an EMBL/GenBank/DDBJ whole genome shotgun (WGS) entry which is preliminary data.</text>
</comment>
<dbReference type="Gene3D" id="3.30.1330.60">
    <property type="entry name" value="OmpA-like domain"/>
    <property type="match status" value="1"/>
</dbReference>
<evidence type="ECO:0000256" key="5">
    <source>
        <dbReference type="SAM" id="SignalP"/>
    </source>
</evidence>
<keyword evidence="3" id="KW-0998">Cell outer membrane</keyword>